<feature type="domain" description="Pyridoxamine 5'-phosphate oxidase N-terminal" evidence="2">
    <location>
        <begin position="8"/>
        <end position="135"/>
    </location>
</feature>
<dbReference type="OrthoDB" id="9812086at2"/>
<protein>
    <submittedName>
        <fullName evidence="3">Pyridoxamine 5'-phosphate oxidase</fullName>
    </submittedName>
</protein>
<dbReference type="InterPro" id="IPR019967">
    <property type="entry name" value="F420-dep_enz_PPOX_Rv0121"/>
</dbReference>
<name>A0A221WAC4_9PSEU</name>
<evidence type="ECO:0000313" key="3">
    <source>
        <dbReference type="EMBL" id="ASO22785.1"/>
    </source>
</evidence>
<dbReference type="PANTHER" id="PTHR35176:SF2">
    <property type="entry name" value="F420H(2)-DEPENDENT REDUCTASE RV1155"/>
    <property type="match status" value="1"/>
</dbReference>
<reference evidence="3 4" key="1">
    <citation type="submission" date="2017-07" db="EMBL/GenBank/DDBJ databases">
        <title>Complete genome sequence of Actinoalloteichus hoggarensis DSM 45943, type strain of Actinoalloteichus hoggarensis.</title>
        <authorList>
            <person name="Ruckert C."/>
            <person name="Nouioui I."/>
            <person name="Willmese J."/>
            <person name="van Wezel G."/>
            <person name="Klenk H.-P."/>
            <person name="Kalinowski J."/>
            <person name="Zotchev S.B."/>
        </authorList>
    </citation>
    <scope>NUCLEOTIDE SEQUENCE [LARGE SCALE GENOMIC DNA]</scope>
    <source>
        <strain evidence="3 4">DSM 45943</strain>
    </source>
</reference>
<dbReference type="RefSeq" id="WP_093943671.1">
    <property type="nucleotide sequence ID" value="NZ_CP022521.1"/>
</dbReference>
<sequence length="138" mass="15686">MRLDLARCRRRFESCLIARLGTIDAAGRPQLVPVTFTMVGESVYLVIDQKPKSTRQLARLRNIRRHPAVSLLVDHYEPDWSRLWWVRVDGTARIEAEPAVMATPLRALAAKYPQYLADPPAGPVIRIDVEHWSGWSAS</sequence>
<dbReference type="PANTHER" id="PTHR35176">
    <property type="entry name" value="HEME OXYGENASE HI_0854-RELATED"/>
    <property type="match status" value="1"/>
</dbReference>
<dbReference type="AlphaFoldDB" id="A0A221WAC4"/>
<dbReference type="Gene3D" id="2.30.110.10">
    <property type="entry name" value="Electron Transport, Fmn-binding Protein, Chain A"/>
    <property type="match status" value="1"/>
</dbReference>
<dbReference type="GO" id="GO:0070967">
    <property type="term" value="F:coenzyme F420 binding"/>
    <property type="evidence" value="ECO:0007669"/>
    <property type="project" value="TreeGrafter"/>
</dbReference>
<organism evidence="3 4">
    <name type="scientific">Actinoalloteichus hoggarensis</name>
    <dbReference type="NCBI Taxonomy" id="1470176"/>
    <lineage>
        <taxon>Bacteria</taxon>
        <taxon>Bacillati</taxon>
        <taxon>Actinomycetota</taxon>
        <taxon>Actinomycetes</taxon>
        <taxon>Pseudonocardiales</taxon>
        <taxon>Pseudonocardiaceae</taxon>
        <taxon>Actinoalloteichus</taxon>
    </lineage>
</organism>
<dbReference type="EMBL" id="CP022521">
    <property type="protein sequence ID" value="ASO22785.1"/>
    <property type="molecule type" value="Genomic_DNA"/>
</dbReference>
<keyword evidence="1" id="KW-0560">Oxidoreductase</keyword>
<proteinExistence type="predicted"/>
<dbReference type="SUPFAM" id="SSF50475">
    <property type="entry name" value="FMN-binding split barrel"/>
    <property type="match status" value="1"/>
</dbReference>
<dbReference type="KEGG" id="ahg:AHOG_25900"/>
<dbReference type="GO" id="GO:0005829">
    <property type="term" value="C:cytosol"/>
    <property type="evidence" value="ECO:0007669"/>
    <property type="project" value="TreeGrafter"/>
</dbReference>
<dbReference type="InterPro" id="IPR011576">
    <property type="entry name" value="Pyridox_Oxase_N"/>
</dbReference>
<evidence type="ECO:0000313" key="4">
    <source>
        <dbReference type="Proteomes" id="UP000204221"/>
    </source>
</evidence>
<gene>
    <name evidence="3" type="ORF">AHOG_25900</name>
</gene>
<evidence type="ECO:0000259" key="2">
    <source>
        <dbReference type="Pfam" id="PF01243"/>
    </source>
</evidence>
<dbReference type="InterPro" id="IPR052019">
    <property type="entry name" value="F420H2_bilvrd_red/Heme_oxyg"/>
</dbReference>
<evidence type="ECO:0000256" key="1">
    <source>
        <dbReference type="ARBA" id="ARBA00023002"/>
    </source>
</evidence>
<dbReference type="Pfam" id="PF01243">
    <property type="entry name" value="PNPOx_N"/>
    <property type="match status" value="1"/>
</dbReference>
<dbReference type="Proteomes" id="UP000204221">
    <property type="component" value="Chromosome"/>
</dbReference>
<dbReference type="GO" id="GO:0016627">
    <property type="term" value="F:oxidoreductase activity, acting on the CH-CH group of donors"/>
    <property type="evidence" value="ECO:0007669"/>
    <property type="project" value="TreeGrafter"/>
</dbReference>
<keyword evidence="4" id="KW-1185">Reference proteome</keyword>
<dbReference type="InterPro" id="IPR012349">
    <property type="entry name" value="Split_barrel_FMN-bd"/>
</dbReference>
<dbReference type="NCBIfam" id="TIGR03668">
    <property type="entry name" value="Rv0121_F420"/>
    <property type="match status" value="1"/>
</dbReference>
<accession>A0A221WAC4</accession>